<accession>A0A235EL00</accession>
<dbReference type="EMBL" id="NOIG01000008">
    <property type="protein sequence ID" value="OYD49712.1"/>
    <property type="molecule type" value="Genomic_DNA"/>
</dbReference>
<dbReference type="Gene3D" id="2.60.120.10">
    <property type="entry name" value="Jelly Rolls"/>
    <property type="match status" value="1"/>
</dbReference>
<dbReference type="Proteomes" id="UP000215441">
    <property type="component" value="Unassembled WGS sequence"/>
</dbReference>
<dbReference type="PANTHER" id="PTHR24567">
    <property type="entry name" value="CRP FAMILY TRANSCRIPTIONAL REGULATORY PROTEIN"/>
    <property type="match status" value="1"/>
</dbReference>
<dbReference type="GO" id="GO:0003700">
    <property type="term" value="F:DNA-binding transcription factor activity"/>
    <property type="evidence" value="ECO:0007669"/>
    <property type="project" value="TreeGrafter"/>
</dbReference>
<name>A0A235EL00_9BURK</name>
<dbReference type="OrthoDB" id="8900094at2"/>
<dbReference type="InterPro" id="IPR050397">
    <property type="entry name" value="Env_Response_Regulators"/>
</dbReference>
<evidence type="ECO:0000313" key="2">
    <source>
        <dbReference type="EMBL" id="OYD49712.1"/>
    </source>
</evidence>
<gene>
    <name evidence="2" type="ORF">CBY09_12150</name>
</gene>
<comment type="caution">
    <text evidence="2">The sequence shown here is derived from an EMBL/GenBank/DDBJ whole genome shotgun (WGS) entry which is preliminary data.</text>
</comment>
<dbReference type="AlphaFoldDB" id="A0A235EL00"/>
<protein>
    <submittedName>
        <fullName evidence="2">Crp/Fnr family transcriptional regulator</fullName>
    </submittedName>
</protein>
<evidence type="ECO:0000259" key="1">
    <source>
        <dbReference type="PROSITE" id="PS50042"/>
    </source>
</evidence>
<proteinExistence type="predicted"/>
<dbReference type="InterPro" id="IPR018490">
    <property type="entry name" value="cNMP-bd_dom_sf"/>
</dbReference>
<dbReference type="GO" id="GO:0005829">
    <property type="term" value="C:cytosol"/>
    <property type="evidence" value="ECO:0007669"/>
    <property type="project" value="TreeGrafter"/>
</dbReference>
<dbReference type="RefSeq" id="WP_063461441.1">
    <property type="nucleotide sequence ID" value="NZ_JAMXHW010000015.1"/>
</dbReference>
<feature type="domain" description="Cyclic nucleotide-binding" evidence="1">
    <location>
        <begin position="29"/>
        <end position="130"/>
    </location>
</feature>
<reference evidence="2 3" key="1">
    <citation type="submission" date="2017-07" db="EMBL/GenBank/DDBJ databases">
        <title>Acidovorax KNDSW TSA 6 genome sequence and assembly.</title>
        <authorList>
            <person name="Mayilraj S."/>
        </authorList>
    </citation>
    <scope>NUCLEOTIDE SEQUENCE [LARGE SCALE GENOMIC DNA]</scope>
    <source>
        <strain evidence="2 3">KNDSW-TSA6</strain>
    </source>
</reference>
<keyword evidence="3" id="KW-1185">Reference proteome</keyword>
<dbReference type="SMART" id="SM00100">
    <property type="entry name" value="cNMP"/>
    <property type="match status" value="1"/>
</dbReference>
<evidence type="ECO:0000313" key="3">
    <source>
        <dbReference type="Proteomes" id="UP000215441"/>
    </source>
</evidence>
<organism evidence="2 3">
    <name type="scientific">Acidovorax kalamii</name>
    <dbReference type="NCBI Taxonomy" id="2004485"/>
    <lineage>
        <taxon>Bacteria</taxon>
        <taxon>Pseudomonadati</taxon>
        <taxon>Pseudomonadota</taxon>
        <taxon>Betaproteobacteria</taxon>
        <taxon>Burkholderiales</taxon>
        <taxon>Comamonadaceae</taxon>
        <taxon>Acidovorax</taxon>
    </lineage>
</organism>
<dbReference type="InterPro" id="IPR000595">
    <property type="entry name" value="cNMP-bd_dom"/>
</dbReference>
<dbReference type="PANTHER" id="PTHR24567:SF74">
    <property type="entry name" value="HTH-TYPE TRANSCRIPTIONAL REGULATOR ARCR"/>
    <property type="match status" value="1"/>
</dbReference>
<dbReference type="PROSITE" id="PS50042">
    <property type="entry name" value="CNMP_BINDING_3"/>
    <property type="match status" value="1"/>
</dbReference>
<dbReference type="SUPFAM" id="SSF51206">
    <property type="entry name" value="cAMP-binding domain-like"/>
    <property type="match status" value="1"/>
</dbReference>
<dbReference type="CDD" id="cd00038">
    <property type="entry name" value="CAP_ED"/>
    <property type="match status" value="1"/>
</dbReference>
<sequence>MNAPTPAAIKVDLKGLLDAIAQTTADDSMTNPLSPAQWEVLSSYLLPVVLPAGQVLFSQGATDRTLYLVESGSLSVHYQDEKERLRLAIVGAGSVVGEGAFFSHRARSATVQASAPCKLWSLTAIRFTELTNRQPAIALGLAMAAGAVLAKRLGNRRRRVAAT</sequence>
<dbReference type="InterPro" id="IPR014710">
    <property type="entry name" value="RmlC-like_jellyroll"/>
</dbReference>
<dbReference type="Pfam" id="PF00027">
    <property type="entry name" value="cNMP_binding"/>
    <property type="match status" value="1"/>
</dbReference>